<protein>
    <submittedName>
        <fullName evidence="1">Uncharacterized protein</fullName>
    </submittedName>
</protein>
<evidence type="ECO:0000313" key="1">
    <source>
        <dbReference type="EMBL" id="GFE67029.1"/>
    </source>
</evidence>
<organism evidence="1 2">
    <name type="scientific">Litoreibacter roseus</name>
    <dbReference type="NCBI Taxonomy" id="2601869"/>
    <lineage>
        <taxon>Bacteria</taxon>
        <taxon>Pseudomonadati</taxon>
        <taxon>Pseudomonadota</taxon>
        <taxon>Alphaproteobacteria</taxon>
        <taxon>Rhodobacterales</taxon>
        <taxon>Roseobacteraceae</taxon>
        <taxon>Litoreibacter</taxon>
    </lineage>
</organism>
<sequence length="156" mass="17663">MDDRSGASPQGVISFRQSCLKALDDGRFDDLVLLLANHLRRRRETVSLHARASLPVDRSKASPIRGTKLTAEEVLSYDIRDKGWHLVALKDHEIVGAERFPVPSDHPQFVEHVQDYTNAVHGYYGEDAMVVAAFHSNGLLIEWTFLSDFTAEQRKY</sequence>
<dbReference type="AlphaFoldDB" id="A0A6N6JNB2"/>
<evidence type="ECO:0000313" key="2">
    <source>
        <dbReference type="Proteomes" id="UP000436822"/>
    </source>
</evidence>
<accession>A0A6N6JNB2</accession>
<dbReference type="EMBL" id="BLJE01000007">
    <property type="protein sequence ID" value="GFE67029.1"/>
    <property type="molecule type" value="Genomic_DNA"/>
</dbReference>
<keyword evidence="2" id="KW-1185">Reference proteome</keyword>
<dbReference type="RefSeq" id="WP_159810626.1">
    <property type="nucleotide sequence ID" value="NZ_BLJE01000007.1"/>
</dbReference>
<name>A0A6N6JNB2_9RHOB</name>
<comment type="caution">
    <text evidence="1">The sequence shown here is derived from an EMBL/GenBank/DDBJ whole genome shotgun (WGS) entry which is preliminary data.</text>
</comment>
<proteinExistence type="predicted"/>
<dbReference type="OrthoDB" id="9836952at2"/>
<gene>
    <name evidence="1" type="ORF">KIN_41030</name>
</gene>
<reference evidence="1 2" key="1">
    <citation type="submission" date="2019-12" db="EMBL/GenBank/DDBJ databases">
        <title>Litoreibacter badius sp. nov., a novel bacteriochlorophyll a-containing bacterium in the genus Litoreibacter.</title>
        <authorList>
            <person name="Kanamuro M."/>
            <person name="Takabe Y."/>
            <person name="Mori K."/>
            <person name="Takaichi S."/>
            <person name="Hanada S."/>
        </authorList>
    </citation>
    <scope>NUCLEOTIDE SEQUENCE [LARGE SCALE GENOMIC DNA]</scope>
    <source>
        <strain evidence="1 2">K6</strain>
    </source>
</reference>
<dbReference type="Proteomes" id="UP000436822">
    <property type="component" value="Unassembled WGS sequence"/>
</dbReference>